<dbReference type="InterPro" id="IPR028082">
    <property type="entry name" value="Peripla_BP_I"/>
</dbReference>
<dbReference type="PANTHER" id="PTHR47235:SF1">
    <property type="entry name" value="BLR6548 PROTEIN"/>
    <property type="match status" value="1"/>
</dbReference>
<reference evidence="6 7" key="1">
    <citation type="submission" date="2019-07" db="EMBL/GenBank/DDBJ databases">
        <title>complete genome sequencing of Ornithinimicrobium sp. H23M54.</title>
        <authorList>
            <person name="Bae J.-W."/>
            <person name="Lee S.-Y."/>
        </authorList>
    </citation>
    <scope>NUCLEOTIDE SEQUENCE [LARGE SCALE GENOMIC DNA]</scope>
    <source>
        <strain evidence="6 7">H23M54</strain>
    </source>
</reference>
<feature type="signal peptide" evidence="4">
    <location>
        <begin position="1"/>
        <end position="28"/>
    </location>
</feature>
<protein>
    <submittedName>
        <fullName evidence="6">ABC transporter substrate-binding protein</fullName>
    </submittedName>
</protein>
<evidence type="ECO:0000256" key="3">
    <source>
        <dbReference type="SAM" id="MobiDB-lite"/>
    </source>
</evidence>
<feature type="chain" id="PRO_5038808890" evidence="4">
    <location>
        <begin position="29"/>
        <end position="472"/>
    </location>
</feature>
<feature type="domain" description="Leucine-binding protein" evidence="5">
    <location>
        <begin position="92"/>
        <end position="425"/>
    </location>
</feature>
<dbReference type="PROSITE" id="PS51257">
    <property type="entry name" value="PROKAR_LIPOPROTEIN"/>
    <property type="match status" value="1"/>
</dbReference>
<dbReference type="InterPro" id="IPR028081">
    <property type="entry name" value="Leu-bd"/>
</dbReference>
<gene>
    <name evidence="6" type="ORF">FNH13_12460</name>
</gene>
<dbReference type="Gene3D" id="3.40.50.2300">
    <property type="match status" value="2"/>
</dbReference>
<organism evidence="6 7">
    <name type="scientific">Ornithinimicrobium ciconiae</name>
    <dbReference type="NCBI Taxonomy" id="2594265"/>
    <lineage>
        <taxon>Bacteria</taxon>
        <taxon>Bacillati</taxon>
        <taxon>Actinomycetota</taxon>
        <taxon>Actinomycetes</taxon>
        <taxon>Micrococcales</taxon>
        <taxon>Ornithinimicrobiaceae</taxon>
        <taxon>Ornithinimicrobium</taxon>
    </lineage>
</organism>
<keyword evidence="7" id="KW-1185">Reference proteome</keyword>
<evidence type="ECO:0000256" key="1">
    <source>
        <dbReference type="ARBA" id="ARBA00010062"/>
    </source>
</evidence>
<comment type="similarity">
    <text evidence="1">Belongs to the leucine-binding protein family.</text>
</comment>
<dbReference type="KEGG" id="orz:FNH13_12460"/>
<dbReference type="SUPFAM" id="SSF53822">
    <property type="entry name" value="Periplasmic binding protein-like I"/>
    <property type="match status" value="1"/>
</dbReference>
<name>A0A516GBX9_9MICO</name>
<dbReference type="AlphaFoldDB" id="A0A516GBX9"/>
<dbReference type="Pfam" id="PF13458">
    <property type="entry name" value="Peripla_BP_6"/>
    <property type="match status" value="1"/>
</dbReference>
<evidence type="ECO:0000313" key="7">
    <source>
        <dbReference type="Proteomes" id="UP000315395"/>
    </source>
</evidence>
<dbReference type="RefSeq" id="WP_143783711.1">
    <property type="nucleotide sequence ID" value="NZ_CP041616.1"/>
</dbReference>
<evidence type="ECO:0000313" key="6">
    <source>
        <dbReference type="EMBL" id="QDO89034.1"/>
    </source>
</evidence>
<evidence type="ECO:0000259" key="5">
    <source>
        <dbReference type="Pfam" id="PF13458"/>
    </source>
</evidence>
<dbReference type="PANTHER" id="PTHR47235">
    <property type="entry name" value="BLR6548 PROTEIN"/>
    <property type="match status" value="1"/>
</dbReference>
<dbReference type="OrthoDB" id="7337537at2"/>
<feature type="compositionally biased region" description="Acidic residues" evidence="3">
    <location>
        <begin position="27"/>
        <end position="63"/>
    </location>
</feature>
<evidence type="ECO:0000256" key="4">
    <source>
        <dbReference type="SAM" id="SignalP"/>
    </source>
</evidence>
<feature type="region of interest" description="Disordered" evidence="3">
    <location>
        <begin position="25"/>
        <end position="75"/>
    </location>
</feature>
<sequence length="472" mass="48685">MSRSTTPRRLLAAAAATGLILSACTAVDEDPEAADDETVEESPEPDESDDSAAPDDDTDDTEPPEAGGEITIGDGVTEEACPDAVNADNGCIYLGILSDLTEGPFAALAVPITDAQRAYWAEVNEAGGVAGFDVDIDTYTRDTKYQPAEHAAAYQQIEPNILAIAQSLGTVNTESVLGDMDSNDIVAVPASWWSGYAFSENDHGLIMETGYSYCTEAIVGLDWFTENHGDVTSIAAVGYPGDYGGDSAAGAQLWAEANGIEDVTVIPTGPNQVTGGQDAVVSAVMAAQPDVVLLAVGPAENAEIVGKLAGGGFTGRFLGSLPTWNPALLDSAAAPALVGLYNHLAPTEQWDGTSPGAEAMKASMDGELPPNGGYVIGWVMSYPMHALLEKAADSGDLTRAGLRAAMDGLEVDFDGMAEPITYGGEGADVAVSGLIVGTPNAEAPLGIETTTEFFHGPTFEEVGYEQACSASS</sequence>
<keyword evidence="2 4" id="KW-0732">Signal</keyword>
<evidence type="ECO:0000256" key="2">
    <source>
        <dbReference type="ARBA" id="ARBA00022729"/>
    </source>
</evidence>
<proteinExistence type="inferred from homology"/>
<accession>A0A516GBX9</accession>
<dbReference type="EMBL" id="CP041616">
    <property type="protein sequence ID" value="QDO89034.1"/>
    <property type="molecule type" value="Genomic_DNA"/>
</dbReference>
<dbReference type="Proteomes" id="UP000315395">
    <property type="component" value="Chromosome"/>
</dbReference>